<name>A0A671MK45_9TELE</name>
<dbReference type="InterPro" id="IPR018881">
    <property type="entry name" value="C2orf69_mit"/>
</dbReference>
<dbReference type="AlphaFoldDB" id="A0A671MK45"/>
<dbReference type="Pfam" id="PF10561">
    <property type="entry name" value="C2orf69"/>
    <property type="match status" value="2"/>
</dbReference>
<reference evidence="1" key="1">
    <citation type="submission" date="2025-08" db="UniProtKB">
        <authorList>
            <consortium name="Ensembl"/>
        </authorList>
    </citation>
    <scope>IDENTIFICATION</scope>
</reference>
<accession>A0A671MK45</accession>
<dbReference type="Proteomes" id="UP000472260">
    <property type="component" value="Unassembled WGS sequence"/>
</dbReference>
<sequence>MVSVLTLQVAQSIRSIVACLSLAAIARKMTAAAELCGSGTSAAAPALRRLTSVPGYDQNRVNDVLLLRPVTETQRRCDNETEDLQQGNDHVVFFPGDIQVAQHSQELDIPDAAPWQSWSLERVTLTLSQRFPGCHIWVIRASRMYLHKFSCYQNFVESNLFGAPEHSPDYGAVRHLRALLGHSMQRAGLPNPLPPLSGTSTPGPLPAGFTLTIVGFSKGCVVLNQIVYELAGVRADPELRLFLDSVSDMYWLDGGHPGGSETWVTDKCALGELASSGVAIHAHVTPYEVCDPMRVWVGREHRHFIKTLEDLGACLSQKLHFEDEPASIENHFRVIQEF</sequence>
<evidence type="ECO:0000313" key="2">
    <source>
        <dbReference type="Proteomes" id="UP000472260"/>
    </source>
</evidence>
<dbReference type="Ensembl" id="ENSSANT00000032955.1">
    <property type="protein sequence ID" value="ENSSANP00000030955.1"/>
    <property type="gene ID" value="ENSSANG00000015824.1"/>
</dbReference>
<dbReference type="PANTHER" id="PTHR31296:SF1">
    <property type="entry name" value="MITOCHONDRIAL PROTEIN C2ORF69"/>
    <property type="match status" value="1"/>
</dbReference>
<reference evidence="1" key="2">
    <citation type="submission" date="2025-09" db="UniProtKB">
        <authorList>
            <consortium name="Ensembl"/>
        </authorList>
    </citation>
    <scope>IDENTIFICATION</scope>
</reference>
<dbReference type="GO" id="GO:0005739">
    <property type="term" value="C:mitochondrion"/>
    <property type="evidence" value="ECO:0007669"/>
    <property type="project" value="TreeGrafter"/>
</dbReference>
<protein>
    <submittedName>
        <fullName evidence="1">Uncharacterized protein</fullName>
    </submittedName>
</protein>
<organism evidence="1 2">
    <name type="scientific">Sinocyclocheilus anshuiensis</name>
    <dbReference type="NCBI Taxonomy" id="1608454"/>
    <lineage>
        <taxon>Eukaryota</taxon>
        <taxon>Metazoa</taxon>
        <taxon>Chordata</taxon>
        <taxon>Craniata</taxon>
        <taxon>Vertebrata</taxon>
        <taxon>Euteleostomi</taxon>
        <taxon>Actinopterygii</taxon>
        <taxon>Neopterygii</taxon>
        <taxon>Teleostei</taxon>
        <taxon>Ostariophysi</taxon>
        <taxon>Cypriniformes</taxon>
        <taxon>Cyprinidae</taxon>
        <taxon>Cyprininae</taxon>
        <taxon>Sinocyclocheilus</taxon>
    </lineage>
</organism>
<proteinExistence type="predicted"/>
<keyword evidence="2" id="KW-1185">Reference proteome</keyword>
<dbReference type="PANTHER" id="PTHR31296">
    <property type="entry name" value="UPF0565 PROTEIN C2ORF69"/>
    <property type="match status" value="1"/>
</dbReference>
<evidence type="ECO:0000313" key="1">
    <source>
        <dbReference type="Ensembl" id="ENSSANP00000030955.1"/>
    </source>
</evidence>